<evidence type="ECO:0000313" key="2">
    <source>
        <dbReference type="EMBL" id="NMP22212.1"/>
    </source>
</evidence>
<evidence type="ECO:0000256" key="1">
    <source>
        <dbReference type="SAM" id="Phobius"/>
    </source>
</evidence>
<dbReference type="Proteomes" id="UP000533476">
    <property type="component" value="Unassembled WGS sequence"/>
</dbReference>
<dbReference type="RefSeq" id="WP_169098305.1">
    <property type="nucleotide sequence ID" value="NZ_JABBVZ010000018.1"/>
</dbReference>
<reference evidence="2 3" key="1">
    <citation type="submission" date="2020-04" db="EMBL/GenBank/DDBJ databases">
        <authorList>
            <person name="Zhang R."/>
            <person name="Schippers A."/>
        </authorList>
    </citation>
    <scope>NUCLEOTIDE SEQUENCE [LARGE SCALE GENOMIC DNA]</scope>
    <source>
        <strain evidence="2 3">DSM 109850</strain>
    </source>
</reference>
<accession>A0A7Y0L2Q9</accession>
<keyword evidence="1" id="KW-0812">Transmembrane</keyword>
<feature type="transmembrane region" description="Helical" evidence="1">
    <location>
        <begin position="25"/>
        <end position="43"/>
    </location>
</feature>
<keyword evidence="1" id="KW-1133">Transmembrane helix</keyword>
<keyword evidence="3" id="KW-1185">Reference proteome</keyword>
<dbReference type="EMBL" id="JABBVZ010000018">
    <property type="protein sequence ID" value="NMP22212.1"/>
    <property type="molecule type" value="Genomic_DNA"/>
</dbReference>
<protein>
    <submittedName>
        <fullName evidence="2">Uncharacterized protein</fullName>
    </submittedName>
</protein>
<comment type="caution">
    <text evidence="2">The sequence shown here is derived from an EMBL/GenBank/DDBJ whole genome shotgun (WGS) entry which is preliminary data.</text>
</comment>
<organism evidence="2 3">
    <name type="scientific">Sulfobacillus harzensis</name>
    <dbReference type="NCBI Taxonomy" id="2729629"/>
    <lineage>
        <taxon>Bacteria</taxon>
        <taxon>Bacillati</taxon>
        <taxon>Bacillota</taxon>
        <taxon>Clostridia</taxon>
        <taxon>Eubacteriales</taxon>
        <taxon>Clostridiales Family XVII. Incertae Sedis</taxon>
        <taxon>Sulfobacillus</taxon>
    </lineage>
</organism>
<gene>
    <name evidence="2" type="ORF">HIJ39_07585</name>
</gene>
<keyword evidence="1" id="KW-0472">Membrane</keyword>
<proteinExistence type="predicted"/>
<evidence type="ECO:0000313" key="3">
    <source>
        <dbReference type="Proteomes" id="UP000533476"/>
    </source>
</evidence>
<name>A0A7Y0L2Q9_9FIRM</name>
<dbReference type="AlphaFoldDB" id="A0A7Y0L2Q9"/>
<sequence>MADNLGPASVVTEMKYQAPNPSAPHGSPLMTLLVAGGVIWALFTPTGQQDVAKVKSYIQQKFNLGGATTSGS</sequence>